<reference evidence="1" key="1">
    <citation type="submission" date="2018-10" db="EMBL/GenBank/DDBJ databases">
        <title>Effector identification in a new, highly contiguous assembly of the strawberry crown rot pathogen Phytophthora cactorum.</title>
        <authorList>
            <person name="Armitage A.D."/>
            <person name="Nellist C.F."/>
            <person name="Bates H."/>
            <person name="Vickerstaff R.J."/>
            <person name="Harrison R.J."/>
        </authorList>
    </citation>
    <scope>NUCLEOTIDE SEQUENCE</scope>
    <source>
        <strain evidence="1">4040</strain>
    </source>
</reference>
<comment type="caution">
    <text evidence="1">The sequence shown here is derived from an EMBL/GenBank/DDBJ whole genome shotgun (WGS) entry which is preliminary data.</text>
</comment>
<evidence type="ECO:0000313" key="2">
    <source>
        <dbReference type="Proteomes" id="UP000736787"/>
    </source>
</evidence>
<organism evidence="1 2">
    <name type="scientific">Phytophthora cactorum</name>
    <dbReference type="NCBI Taxonomy" id="29920"/>
    <lineage>
        <taxon>Eukaryota</taxon>
        <taxon>Sar</taxon>
        <taxon>Stramenopiles</taxon>
        <taxon>Oomycota</taxon>
        <taxon>Peronosporomycetes</taxon>
        <taxon>Peronosporales</taxon>
        <taxon>Peronosporaceae</taxon>
        <taxon>Phytophthora</taxon>
    </lineage>
</organism>
<protein>
    <submittedName>
        <fullName evidence="1">Uncharacterized protein</fullName>
    </submittedName>
</protein>
<evidence type="ECO:0000313" key="1">
    <source>
        <dbReference type="EMBL" id="KAG2953945.1"/>
    </source>
</evidence>
<dbReference type="Proteomes" id="UP000736787">
    <property type="component" value="Unassembled WGS sequence"/>
</dbReference>
<gene>
    <name evidence="1" type="ORF">PC117_g1620</name>
</gene>
<dbReference type="AlphaFoldDB" id="A0A8T1EQ03"/>
<accession>A0A8T1EQ03</accession>
<proteinExistence type="predicted"/>
<sequence>MLWLDGDLTCRIDGRDLVPDQCINPAGAAPGTLPNLIVEVAYKRESWALLVEKLKRWMGPGCASRYWSEDMLSSR</sequence>
<name>A0A8T1EQ03_9STRA</name>
<dbReference type="EMBL" id="RCMK01000019">
    <property type="protein sequence ID" value="KAG2953945.1"/>
    <property type="molecule type" value="Genomic_DNA"/>
</dbReference>